<dbReference type="Pfam" id="PF00248">
    <property type="entry name" value="Aldo_ket_red"/>
    <property type="match status" value="1"/>
</dbReference>
<dbReference type="SUPFAM" id="SSF51430">
    <property type="entry name" value="NAD(P)-linked oxidoreductase"/>
    <property type="match status" value="1"/>
</dbReference>
<keyword evidence="1" id="KW-0560">Oxidoreductase</keyword>
<dbReference type="InterPro" id="IPR023210">
    <property type="entry name" value="NADP_OxRdtase_dom"/>
</dbReference>
<dbReference type="OrthoDB" id="37537at2759"/>
<proteinExistence type="predicted"/>
<dbReference type="RefSeq" id="XP_035341633.1">
    <property type="nucleotide sequence ID" value="XM_035485740.1"/>
</dbReference>
<protein>
    <recommendedName>
        <fullName evidence="2">NADP-dependent oxidoreductase domain-containing protein</fullName>
    </recommendedName>
</protein>
<dbReference type="KEGG" id="trg:TRUGW13939_02547"/>
<dbReference type="AlphaFoldDB" id="A0A7H8QNE2"/>
<accession>A0A7H8QNE2</accession>
<feature type="domain" description="NADP-dependent oxidoreductase" evidence="2">
    <location>
        <begin position="13"/>
        <end position="290"/>
    </location>
</feature>
<dbReference type="InterPro" id="IPR036812">
    <property type="entry name" value="NAD(P)_OxRdtase_dom_sf"/>
</dbReference>
<dbReference type="PANTHER" id="PTHR43625">
    <property type="entry name" value="AFLATOXIN B1 ALDEHYDE REDUCTASE"/>
    <property type="match status" value="1"/>
</dbReference>
<organism evidence="3 4">
    <name type="scientific">Talaromyces rugulosus</name>
    <name type="common">Penicillium rugulosum</name>
    <dbReference type="NCBI Taxonomy" id="121627"/>
    <lineage>
        <taxon>Eukaryota</taxon>
        <taxon>Fungi</taxon>
        <taxon>Dikarya</taxon>
        <taxon>Ascomycota</taxon>
        <taxon>Pezizomycotina</taxon>
        <taxon>Eurotiomycetes</taxon>
        <taxon>Eurotiomycetidae</taxon>
        <taxon>Eurotiales</taxon>
        <taxon>Trichocomaceae</taxon>
        <taxon>Talaromyces</taxon>
        <taxon>Talaromyces sect. Islandici</taxon>
    </lineage>
</organism>
<dbReference type="InterPro" id="IPR050791">
    <property type="entry name" value="Aldo-Keto_reductase"/>
</dbReference>
<dbReference type="GO" id="GO:0016491">
    <property type="term" value="F:oxidoreductase activity"/>
    <property type="evidence" value="ECO:0007669"/>
    <property type="project" value="UniProtKB-KW"/>
</dbReference>
<dbReference type="Proteomes" id="UP000509510">
    <property type="component" value="Chromosome II"/>
</dbReference>
<sequence length="313" mass="34090">MPVLAGKEITLNGLGLMRFTLRTGESLPQEEIFKVLKAALAAGVNVWNAADFYGTPENNSLHLMNRYFTANPEDADKVVLCIKTGLLNLAPVKMDCSAAGLRGFLDNALRILDGKKNIDILGCARIDPAIPVEESVRALAQFREEGLIGGIQLTEVGPDTIRRAVAVTKIDMVEAEISLWATDVFQNGVVEVCAEHDIVLEAHTPLGAGMLTGKIKRLDDLPENDHHQVEKLAKEKGWTTPRLALSWIKTKSKLPGMPVIVPIPGARSVERLLENSQDILLASIELEAIDTVLKQFPVAGARFPPAAQAFNEY</sequence>
<gene>
    <name evidence="3" type="ORF">TRUGW13939_02547</name>
</gene>
<evidence type="ECO:0000313" key="3">
    <source>
        <dbReference type="EMBL" id="QKX55454.1"/>
    </source>
</evidence>
<dbReference type="PANTHER" id="PTHR43625:SF78">
    <property type="entry name" value="PYRIDOXAL REDUCTASE-RELATED"/>
    <property type="match status" value="1"/>
</dbReference>
<evidence type="ECO:0000256" key="1">
    <source>
        <dbReference type="ARBA" id="ARBA00023002"/>
    </source>
</evidence>
<evidence type="ECO:0000259" key="2">
    <source>
        <dbReference type="Pfam" id="PF00248"/>
    </source>
</evidence>
<dbReference type="Gene3D" id="3.20.20.100">
    <property type="entry name" value="NADP-dependent oxidoreductase domain"/>
    <property type="match status" value="1"/>
</dbReference>
<evidence type="ECO:0000313" key="4">
    <source>
        <dbReference type="Proteomes" id="UP000509510"/>
    </source>
</evidence>
<dbReference type="EMBL" id="CP055899">
    <property type="protein sequence ID" value="QKX55454.1"/>
    <property type="molecule type" value="Genomic_DNA"/>
</dbReference>
<name>A0A7H8QNE2_TALRU</name>
<dbReference type="GeneID" id="55990055"/>
<dbReference type="CDD" id="cd19077">
    <property type="entry name" value="AKR_AKR8A1-2"/>
    <property type="match status" value="1"/>
</dbReference>
<dbReference type="GO" id="GO:0005737">
    <property type="term" value="C:cytoplasm"/>
    <property type="evidence" value="ECO:0007669"/>
    <property type="project" value="TreeGrafter"/>
</dbReference>
<reference evidence="4" key="1">
    <citation type="submission" date="2020-06" db="EMBL/GenBank/DDBJ databases">
        <title>A chromosome-scale genome assembly of Talaromyces rugulosus W13939.</title>
        <authorList>
            <person name="Wang B."/>
            <person name="Guo L."/>
            <person name="Ye K."/>
            <person name="Wang L."/>
        </authorList>
    </citation>
    <scope>NUCLEOTIDE SEQUENCE [LARGE SCALE GENOMIC DNA]</scope>
    <source>
        <strain evidence="4">W13939</strain>
    </source>
</reference>
<keyword evidence="4" id="KW-1185">Reference proteome</keyword>